<dbReference type="GO" id="GO:0005886">
    <property type="term" value="C:plasma membrane"/>
    <property type="evidence" value="ECO:0007669"/>
    <property type="project" value="InterPro"/>
</dbReference>
<keyword evidence="4" id="KW-0288">FMN</keyword>
<evidence type="ECO:0000256" key="6">
    <source>
        <dbReference type="SAM" id="MobiDB-lite"/>
    </source>
</evidence>
<evidence type="ECO:0000256" key="1">
    <source>
        <dbReference type="ARBA" id="ARBA00022448"/>
    </source>
</evidence>
<dbReference type="GO" id="GO:0010181">
    <property type="term" value="F:FMN binding"/>
    <property type="evidence" value="ECO:0007669"/>
    <property type="project" value="InterPro"/>
</dbReference>
<keyword evidence="2" id="KW-0597">Phosphoprotein</keyword>
<protein>
    <submittedName>
        <fullName evidence="8">Electron transport complex, rnfabcdge type, G subunit</fullName>
    </submittedName>
</protein>
<sequence>MKKSTSLIKTLLIAVVAIALVFGANKLLEPLQQKVEGNSEFASVFPEGKDFKEIEFEKTESINKVYEVTDGSNAVGYVFDATVPQGYGGPINFLIGITKEGIIKGIEVLEQSETEGFGAAIATSEFAEGVKDVNVSKGVSAGEKDVEKGQIEAISGATITTNAFLDELKTVVNLLSTLSENVEQIVEEKPYYVEKYEELLDDSLSNYTFEELKLNEESPEVYNANLNRIIKVVGKDGKLNSYILQMSTKGYGGNIDILTRINDEYRVFKSIFPSQNETPDLGGYIDDEVYKNSLVGLNLDKNFLTKAIKLRENPTGEKDILLISGATITSQAIQKAFDGAIEGLVQFDKVKNDEKNFEKLDVDALMEASEDDKGSKYNHAEAFEAVDSSKPLDKGTNDEVIAVSQAYAGDKEIGRIIDVNVDGFAGVIEYGLLVSNEGIVEDFKVYNHSETEGYGAEIAEDSFKDKIKGLDLSKTKEFKNGDNIEGISGATFTTDGLIKGLNSAVKAFADSKDAKVVENADSNQDGKDANSNSSTEHDYKSFKGVDEVKDVDFKSNDKVIKVVDALSEGKEIGRIYDAKTTGFGGDIEFGLLISKDGKIEDLVIYNQSETEGFGAVIQEDGYKNNIVGKNIKEIESVDDISGATITSEGMSSAYKAILEVYESLGQ</sequence>
<keyword evidence="5" id="KW-0249">Electron transport</keyword>
<keyword evidence="9" id="KW-1185">Reference proteome</keyword>
<dbReference type="SMART" id="SM00900">
    <property type="entry name" value="FMN_bind"/>
    <property type="match status" value="4"/>
</dbReference>
<dbReference type="InterPro" id="IPR007329">
    <property type="entry name" value="FMN-bd"/>
</dbReference>
<dbReference type="PANTHER" id="PTHR36118:SF1">
    <property type="entry name" value="ION-TRANSLOCATING OXIDOREDUCTASE COMPLEX SUBUNIT G"/>
    <property type="match status" value="1"/>
</dbReference>
<dbReference type="HOGENOM" id="CLU_412049_0_0_9"/>
<dbReference type="STRING" id="883114.HMPREF9709_00590"/>
<gene>
    <name evidence="8" type="ORF">HMPREF9709_00590</name>
</gene>
<reference evidence="8 9" key="1">
    <citation type="submission" date="2012-01" db="EMBL/GenBank/DDBJ databases">
        <title>The Genome Sequence of Helcococcus kunzii ATCC 51366.</title>
        <authorList>
            <consortium name="The Broad Institute Genome Sequencing Platform"/>
            <person name="Earl A."/>
            <person name="Ward D."/>
            <person name="Feldgarden M."/>
            <person name="Gevers D."/>
            <person name="Huys G."/>
            <person name="Young S.K."/>
            <person name="Zeng Q."/>
            <person name="Gargeya S."/>
            <person name="Fitzgerald M."/>
            <person name="Haas B."/>
            <person name="Abouelleil A."/>
            <person name="Alvarado L."/>
            <person name="Arachchi H.M."/>
            <person name="Berlin A."/>
            <person name="Chapman S.B."/>
            <person name="Gearin G."/>
            <person name="Goldberg J."/>
            <person name="Griggs A."/>
            <person name="Gujja S."/>
            <person name="Hansen M."/>
            <person name="Heiman D."/>
            <person name="Howarth C."/>
            <person name="Larimer J."/>
            <person name="Lui A."/>
            <person name="MacDonald P.J.P."/>
            <person name="McCowen C."/>
            <person name="Montmayeur A."/>
            <person name="Murphy C."/>
            <person name="Neiman D."/>
            <person name="Pearson M."/>
            <person name="Priest M."/>
            <person name="Roberts A."/>
            <person name="Saif S."/>
            <person name="Shea T."/>
            <person name="Sisk P."/>
            <person name="Stolte C."/>
            <person name="Sykes S."/>
            <person name="Wortman J."/>
            <person name="Nusbaum C."/>
            <person name="Birren B."/>
        </authorList>
    </citation>
    <scope>NUCLEOTIDE SEQUENCE [LARGE SCALE GENOMIC DNA]</scope>
    <source>
        <strain evidence="8 9">ATCC 51366</strain>
    </source>
</reference>
<proteinExistence type="predicted"/>
<feature type="domain" description="FMN-binding" evidence="7">
    <location>
        <begin position="86"/>
        <end position="175"/>
    </location>
</feature>
<evidence type="ECO:0000256" key="2">
    <source>
        <dbReference type="ARBA" id="ARBA00022553"/>
    </source>
</evidence>
<dbReference type="OrthoDB" id="9787579at2"/>
<dbReference type="EMBL" id="AGEI01000017">
    <property type="protein sequence ID" value="EHR34773.1"/>
    <property type="molecule type" value="Genomic_DNA"/>
</dbReference>
<dbReference type="GeneID" id="96999808"/>
<dbReference type="RefSeq" id="WP_005397829.1">
    <property type="nucleotide sequence ID" value="NZ_JH601088.1"/>
</dbReference>
<feature type="domain" description="FMN-binding" evidence="7">
    <location>
        <begin position="582"/>
        <end position="661"/>
    </location>
</feature>
<feature type="region of interest" description="Disordered" evidence="6">
    <location>
        <begin position="518"/>
        <end position="538"/>
    </location>
</feature>
<dbReference type="InterPro" id="IPR010209">
    <property type="entry name" value="Ion_transpt_RnfG/RsxG"/>
</dbReference>
<organism evidence="8 9">
    <name type="scientific">Helcococcus kunzii ATCC 51366</name>
    <dbReference type="NCBI Taxonomy" id="883114"/>
    <lineage>
        <taxon>Bacteria</taxon>
        <taxon>Bacillati</taxon>
        <taxon>Bacillota</taxon>
        <taxon>Tissierellia</taxon>
        <taxon>Tissierellales</taxon>
        <taxon>Peptoniphilaceae</taxon>
        <taxon>Helcococcus</taxon>
    </lineage>
</organism>
<evidence type="ECO:0000256" key="4">
    <source>
        <dbReference type="ARBA" id="ARBA00022643"/>
    </source>
</evidence>
<feature type="domain" description="FMN-binding" evidence="7">
    <location>
        <begin position="250"/>
        <end position="344"/>
    </location>
</feature>
<dbReference type="PANTHER" id="PTHR36118">
    <property type="entry name" value="ION-TRANSLOCATING OXIDOREDUCTASE COMPLEX SUBUNIT G"/>
    <property type="match status" value="1"/>
</dbReference>
<feature type="domain" description="FMN-binding" evidence="7">
    <location>
        <begin position="423"/>
        <end position="508"/>
    </location>
</feature>
<keyword evidence="1" id="KW-0813">Transport</keyword>
<dbReference type="AlphaFoldDB" id="H3NMM9"/>
<dbReference type="GO" id="GO:0009055">
    <property type="term" value="F:electron transfer activity"/>
    <property type="evidence" value="ECO:0007669"/>
    <property type="project" value="InterPro"/>
</dbReference>
<evidence type="ECO:0000313" key="8">
    <source>
        <dbReference type="EMBL" id="EHR34773.1"/>
    </source>
</evidence>
<dbReference type="eggNOG" id="COG4659">
    <property type="taxonomic scope" value="Bacteria"/>
</dbReference>
<evidence type="ECO:0000256" key="3">
    <source>
        <dbReference type="ARBA" id="ARBA00022630"/>
    </source>
</evidence>
<comment type="caution">
    <text evidence="8">The sequence shown here is derived from an EMBL/GenBank/DDBJ whole genome shotgun (WGS) entry which is preliminary data.</text>
</comment>
<dbReference type="GO" id="GO:0022900">
    <property type="term" value="P:electron transport chain"/>
    <property type="evidence" value="ECO:0007669"/>
    <property type="project" value="InterPro"/>
</dbReference>
<dbReference type="Proteomes" id="UP000004191">
    <property type="component" value="Unassembled WGS sequence"/>
</dbReference>
<name>H3NMM9_9FIRM</name>
<evidence type="ECO:0000259" key="7">
    <source>
        <dbReference type="SMART" id="SM00900"/>
    </source>
</evidence>
<accession>H3NMM9</accession>
<keyword evidence="3" id="KW-0285">Flavoprotein</keyword>
<evidence type="ECO:0000313" key="9">
    <source>
        <dbReference type="Proteomes" id="UP000004191"/>
    </source>
</evidence>
<dbReference type="Pfam" id="PF04205">
    <property type="entry name" value="FMN_bind"/>
    <property type="match status" value="4"/>
</dbReference>
<feature type="compositionally biased region" description="Basic and acidic residues" evidence="6">
    <location>
        <begin position="518"/>
        <end position="528"/>
    </location>
</feature>
<evidence type="ECO:0000256" key="5">
    <source>
        <dbReference type="ARBA" id="ARBA00022982"/>
    </source>
</evidence>